<dbReference type="RefSeq" id="XP_024354701.1">
    <property type="nucleotide sequence ID" value="XM_024490836.1"/>
</dbReference>
<evidence type="ECO:0000313" key="3">
    <source>
        <dbReference type="Proteomes" id="UP000019149"/>
    </source>
</evidence>
<comment type="caution">
    <text evidence="2">The sequence shown here is derived from an EMBL/GenBank/DDBJ whole genome shotgun (WGS) entry which is preliminary data.</text>
</comment>
<dbReference type="EMBL" id="APAU02000006">
    <property type="protein sequence ID" value="EUB63505.1"/>
    <property type="molecule type" value="Genomic_DNA"/>
</dbReference>
<sequence>MRMRLMEGCQTPLRGCETPQGRIEHVQSVCEPSSPTHIITKAHTTLLPTPIPATLALSPCTHIHTPVSTGEWVGQQRTHKPPGSGPLERGEAGMRKTLECVSVRKHGQKFSTLLQQLYHPFGFSSLPPVISECTGGESSRPSGVGALCPRVWWPAVHSRKFSTISLREYRFPLVLKCMHVHASTYARVHARSAIPHDRVPSGRPPNSAAQQTLCYGIENYFQAPA</sequence>
<dbReference type="Proteomes" id="UP000019149">
    <property type="component" value="Unassembled WGS sequence"/>
</dbReference>
<reference evidence="2 3" key="1">
    <citation type="journal article" date="2013" name="Nat. Genet.">
        <title>The genome of the hydatid tapeworm Echinococcus granulosus.</title>
        <authorList>
            <person name="Zheng H."/>
            <person name="Zhang W."/>
            <person name="Zhang L."/>
            <person name="Zhang Z."/>
            <person name="Li J."/>
            <person name="Lu G."/>
            <person name="Zhu Y."/>
            <person name="Wang Y."/>
            <person name="Huang Y."/>
            <person name="Liu J."/>
            <person name="Kang H."/>
            <person name="Chen J."/>
            <person name="Wang L."/>
            <person name="Chen A."/>
            <person name="Yu S."/>
            <person name="Gao Z."/>
            <person name="Jin L."/>
            <person name="Gu W."/>
            <person name="Wang Z."/>
            <person name="Zhao L."/>
            <person name="Shi B."/>
            <person name="Wen H."/>
            <person name="Lin R."/>
            <person name="Jones M.K."/>
            <person name="Brejova B."/>
            <person name="Vinar T."/>
            <person name="Zhao G."/>
            <person name="McManus D.P."/>
            <person name="Chen Z."/>
            <person name="Zhou Y."/>
            <person name="Wang S."/>
        </authorList>
    </citation>
    <scope>NUCLEOTIDE SEQUENCE [LARGE SCALE GENOMIC DNA]</scope>
</reference>
<name>W6UPD8_ECHGR</name>
<accession>W6UPD8</accession>
<evidence type="ECO:0000256" key="1">
    <source>
        <dbReference type="SAM" id="MobiDB-lite"/>
    </source>
</evidence>
<gene>
    <name evidence="2" type="ORF">EGR_01587</name>
</gene>
<proteinExistence type="predicted"/>
<dbReference type="GeneID" id="36337302"/>
<protein>
    <submittedName>
        <fullName evidence="2">Uncharacterized protein</fullName>
    </submittedName>
</protein>
<dbReference type="AlphaFoldDB" id="W6UPD8"/>
<evidence type="ECO:0000313" key="2">
    <source>
        <dbReference type="EMBL" id="EUB63505.1"/>
    </source>
</evidence>
<dbReference type="KEGG" id="egl:EGR_01587"/>
<feature type="region of interest" description="Disordered" evidence="1">
    <location>
        <begin position="70"/>
        <end position="90"/>
    </location>
</feature>
<keyword evidence="3" id="KW-1185">Reference proteome</keyword>
<dbReference type="CTD" id="36337302"/>
<organism evidence="2 3">
    <name type="scientific">Echinococcus granulosus</name>
    <name type="common">Hydatid tapeworm</name>
    <dbReference type="NCBI Taxonomy" id="6210"/>
    <lineage>
        <taxon>Eukaryota</taxon>
        <taxon>Metazoa</taxon>
        <taxon>Spiralia</taxon>
        <taxon>Lophotrochozoa</taxon>
        <taxon>Platyhelminthes</taxon>
        <taxon>Cestoda</taxon>
        <taxon>Eucestoda</taxon>
        <taxon>Cyclophyllidea</taxon>
        <taxon>Taeniidae</taxon>
        <taxon>Echinococcus</taxon>
        <taxon>Echinococcus granulosus group</taxon>
    </lineage>
</organism>